<keyword evidence="1" id="KW-0732">Signal</keyword>
<dbReference type="AlphaFoldDB" id="V5HKK1"/>
<accession>V5HKK1</accession>
<name>V5HKK1_IXORI</name>
<sequence>MRSSFIFCLLAMYHIASANAYSCSGITGVPCHIFCYSHDGNTEFKPMKNGTPCKTLWGKDGECRGGECTQNK</sequence>
<feature type="chain" id="PRO_5004736040" evidence="1">
    <location>
        <begin position="21"/>
        <end position="72"/>
    </location>
</feature>
<reference evidence="2" key="1">
    <citation type="journal article" date="2015" name="Sci. Rep.">
        <title>Tissue- and time-dependent transcription in Ixodes ricinus salivary glands and midguts when blood feeding on the vertebrate host.</title>
        <authorList>
            <person name="Kotsyfakis M."/>
            <person name="Schwarz A."/>
            <person name="Erhart J."/>
            <person name="Ribeiro J.M."/>
        </authorList>
    </citation>
    <scope>NUCLEOTIDE SEQUENCE</scope>
    <source>
        <tissue evidence="2">Salivary gland and midgut</tissue>
    </source>
</reference>
<protein>
    <submittedName>
        <fullName evidence="2">Putative secreted protein</fullName>
    </submittedName>
</protein>
<evidence type="ECO:0000313" key="2">
    <source>
        <dbReference type="EMBL" id="JAB75842.1"/>
    </source>
</evidence>
<proteinExistence type="evidence at transcript level"/>
<organism evidence="2">
    <name type="scientific">Ixodes ricinus</name>
    <name type="common">Common tick</name>
    <name type="synonym">Acarus ricinus</name>
    <dbReference type="NCBI Taxonomy" id="34613"/>
    <lineage>
        <taxon>Eukaryota</taxon>
        <taxon>Metazoa</taxon>
        <taxon>Ecdysozoa</taxon>
        <taxon>Arthropoda</taxon>
        <taxon>Chelicerata</taxon>
        <taxon>Arachnida</taxon>
        <taxon>Acari</taxon>
        <taxon>Parasitiformes</taxon>
        <taxon>Ixodida</taxon>
        <taxon>Ixodoidea</taxon>
        <taxon>Ixodidae</taxon>
        <taxon>Ixodinae</taxon>
        <taxon>Ixodes</taxon>
    </lineage>
</organism>
<dbReference type="EMBL" id="GANP01008626">
    <property type="protein sequence ID" value="JAB75842.1"/>
    <property type="molecule type" value="mRNA"/>
</dbReference>
<feature type="signal peptide" evidence="1">
    <location>
        <begin position="1"/>
        <end position="20"/>
    </location>
</feature>
<evidence type="ECO:0000256" key="1">
    <source>
        <dbReference type="SAM" id="SignalP"/>
    </source>
</evidence>